<protein>
    <submittedName>
        <fullName evidence="1">Type II toxin-antitoxin system RelE/ParE family toxin</fullName>
    </submittedName>
</protein>
<accession>A0A7C9KAA7</accession>
<evidence type="ECO:0000313" key="2">
    <source>
        <dbReference type="Proteomes" id="UP000483432"/>
    </source>
</evidence>
<gene>
    <name evidence="1" type="ORF">GZ085_04925</name>
</gene>
<dbReference type="InterPro" id="IPR035093">
    <property type="entry name" value="RelE/ParE_toxin_dom_sf"/>
</dbReference>
<dbReference type="Gene3D" id="3.30.2310.20">
    <property type="entry name" value="RelE-like"/>
    <property type="match status" value="1"/>
</dbReference>
<name>A0A7C9KAA7_9PROT</name>
<proteinExistence type="predicted"/>
<organism evidence="1 2">
    <name type="scientific">Sulfuriferula multivorans</name>
    <dbReference type="NCBI Taxonomy" id="1559896"/>
    <lineage>
        <taxon>Bacteria</taxon>
        <taxon>Pseudomonadati</taxon>
        <taxon>Pseudomonadota</taxon>
        <taxon>Betaproteobacteria</taxon>
        <taxon>Nitrosomonadales</taxon>
        <taxon>Sulfuricellaceae</taxon>
        <taxon>Sulfuriferula</taxon>
    </lineage>
</organism>
<dbReference type="Proteomes" id="UP000483432">
    <property type="component" value="Unassembled WGS sequence"/>
</dbReference>
<dbReference type="AlphaFoldDB" id="A0A7C9KAA7"/>
<evidence type="ECO:0000313" key="1">
    <source>
        <dbReference type="EMBL" id="NDP47732.1"/>
    </source>
</evidence>
<dbReference type="EMBL" id="JAAFGW010000052">
    <property type="protein sequence ID" value="NDP47732.1"/>
    <property type="molecule type" value="Genomic_DNA"/>
</dbReference>
<sequence>MNVAFHPDAEVEFNEAIEWYEMREIGLGLDFATQVYAAVQRAITFPYAWQAMDSEIRRTLVHRFPYGVLYVAEPDRLLVVAVMHLLRQPEYWRNRKS</sequence>
<comment type="caution">
    <text evidence="1">The sequence shown here is derived from an EMBL/GenBank/DDBJ whole genome shotgun (WGS) entry which is preliminary data.</text>
</comment>
<reference evidence="1 2" key="1">
    <citation type="submission" date="2019-09" db="EMBL/GenBank/DDBJ databases">
        <title>H2 Metabolism Revealed by Metagenomic Analysis in Subglacial Sediment of East Antarctica.</title>
        <authorList>
            <person name="Yang Z."/>
            <person name="Zhang Y."/>
            <person name="Lv Y."/>
            <person name="Yan W."/>
            <person name="Xiao X."/>
            <person name="Sun B."/>
            <person name="Ma H."/>
        </authorList>
    </citation>
    <scope>NUCLEOTIDE SEQUENCE [LARGE SCALE GENOMIC DNA]</scope>
    <source>
        <strain evidence="1">Bin2_2</strain>
    </source>
</reference>